<keyword evidence="7" id="KW-0349">Heme</keyword>
<evidence type="ECO:0000313" key="12">
    <source>
        <dbReference type="Proteomes" id="UP000033647"/>
    </source>
</evidence>
<dbReference type="InterPro" id="IPR036291">
    <property type="entry name" value="NAD(P)-bd_dom_sf"/>
</dbReference>
<dbReference type="Gene3D" id="3.40.50.720">
    <property type="entry name" value="NAD(P)-binding Rossmann-like Domain"/>
    <property type="match status" value="1"/>
</dbReference>
<dbReference type="CDD" id="cd11058">
    <property type="entry name" value="CYP60B-like"/>
    <property type="match status" value="1"/>
</dbReference>
<dbReference type="PANTHER" id="PTHR23501:SF198">
    <property type="entry name" value="AZOLE RESISTANCE PROTEIN 1-RELATED"/>
    <property type="match status" value="1"/>
</dbReference>
<feature type="transmembrane region" description="Helical" evidence="9">
    <location>
        <begin position="843"/>
        <end position="863"/>
    </location>
</feature>
<evidence type="ECO:0000256" key="4">
    <source>
        <dbReference type="ARBA" id="ARBA00022989"/>
    </source>
</evidence>
<dbReference type="SUPFAM" id="SSF103473">
    <property type="entry name" value="MFS general substrate transporter"/>
    <property type="match status" value="1"/>
</dbReference>
<evidence type="ECO:0000256" key="8">
    <source>
        <dbReference type="SAM" id="MobiDB-lite"/>
    </source>
</evidence>
<protein>
    <recommendedName>
        <fullName evidence="10">Major facilitator superfamily (MFS) profile domain-containing protein</fullName>
    </recommendedName>
</protein>
<feature type="transmembrane region" description="Helical" evidence="9">
    <location>
        <begin position="870"/>
        <end position="888"/>
    </location>
</feature>
<feature type="region of interest" description="Disordered" evidence="8">
    <location>
        <begin position="1067"/>
        <end position="1087"/>
    </location>
</feature>
<dbReference type="Pfam" id="PF00106">
    <property type="entry name" value="adh_short"/>
    <property type="match status" value="1"/>
</dbReference>
<dbReference type="Proteomes" id="UP000033647">
    <property type="component" value="Unassembled WGS sequence"/>
</dbReference>
<evidence type="ECO:0000256" key="6">
    <source>
        <dbReference type="ARBA" id="ARBA00023136"/>
    </source>
</evidence>
<dbReference type="Pfam" id="PF00067">
    <property type="entry name" value="p450"/>
    <property type="match status" value="1"/>
</dbReference>
<dbReference type="PRINTS" id="PR00463">
    <property type="entry name" value="EP450I"/>
</dbReference>
<evidence type="ECO:0000313" key="11">
    <source>
        <dbReference type="EMBL" id="KJX95572.1"/>
    </source>
</evidence>
<feature type="domain" description="Major facilitator superfamily (MFS) profile" evidence="10">
    <location>
        <begin position="540"/>
        <end position="1031"/>
    </location>
</feature>
<dbReference type="Gene3D" id="1.10.630.10">
    <property type="entry name" value="Cytochrome P450"/>
    <property type="match status" value="1"/>
</dbReference>
<organism evidence="11 12">
    <name type="scientific">Zymoseptoria brevis</name>
    <dbReference type="NCBI Taxonomy" id="1047168"/>
    <lineage>
        <taxon>Eukaryota</taxon>
        <taxon>Fungi</taxon>
        <taxon>Dikarya</taxon>
        <taxon>Ascomycota</taxon>
        <taxon>Pezizomycotina</taxon>
        <taxon>Dothideomycetes</taxon>
        <taxon>Dothideomycetidae</taxon>
        <taxon>Mycosphaerellales</taxon>
        <taxon>Mycosphaerellaceae</taxon>
        <taxon>Zymoseptoria</taxon>
    </lineage>
</organism>
<proteinExistence type="predicted"/>
<dbReference type="InterPro" id="IPR017972">
    <property type="entry name" value="Cyt_P450_CS"/>
</dbReference>
<comment type="caution">
    <text evidence="11">The sequence shown here is derived from an EMBL/GenBank/DDBJ whole genome shotgun (WGS) entry which is preliminary data.</text>
</comment>
<dbReference type="EMBL" id="LAFY01004064">
    <property type="protein sequence ID" value="KJX95572.1"/>
    <property type="molecule type" value="Genomic_DNA"/>
</dbReference>
<feature type="transmembrane region" description="Helical" evidence="9">
    <location>
        <begin position="900"/>
        <end position="922"/>
    </location>
</feature>
<feature type="transmembrane region" description="Helical" evidence="9">
    <location>
        <begin position="12"/>
        <end position="34"/>
    </location>
</feature>
<dbReference type="GO" id="GO:0005886">
    <property type="term" value="C:plasma membrane"/>
    <property type="evidence" value="ECO:0007669"/>
    <property type="project" value="TreeGrafter"/>
</dbReference>
<evidence type="ECO:0000256" key="2">
    <source>
        <dbReference type="ARBA" id="ARBA00022692"/>
    </source>
</evidence>
<dbReference type="InterPro" id="IPR036396">
    <property type="entry name" value="Cyt_P450_sf"/>
</dbReference>
<dbReference type="GO" id="GO:0005506">
    <property type="term" value="F:iron ion binding"/>
    <property type="evidence" value="ECO:0007669"/>
    <property type="project" value="InterPro"/>
</dbReference>
<dbReference type="GO" id="GO:0022857">
    <property type="term" value="F:transmembrane transporter activity"/>
    <property type="evidence" value="ECO:0007669"/>
    <property type="project" value="InterPro"/>
</dbReference>
<accession>A0A0F4GF01</accession>
<dbReference type="SUPFAM" id="SSF51735">
    <property type="entry name" value="NAD(P)-binding Rossmann-fold domains"/>
    <property type="match status" value="1"/>
</dbReference>
<dbReference type="Gene3D" id="1.20.1250.20">
    <property type="entry name" value="MFS general substrate transporter like domains"/>
    <property type="match status" value="1"/>
</dbReference>
<feature type="transmembrane region" description="Helical" evidence="9">
    <location>
        <begin position="693"/>
        <end position="712"/>
    </location>
</feature>
<keyword evidence="2 9" id="KW-0812">Transmembrane</keyword>
<reference evidence="11 12" key="1">
    <citation type="submission" date="2015-03" db="EMBL/GenBank/DDBJ databases">
        <title>RNA-seq based gene annotation and comparative genomics of four Zymoseptoria species reveal species-specific pathogenicity related genes and transposable element activity.</title>
        <authorList>
            <person name="Grandaubert J."/>
            <person name="Bhattacharyya A."/>
            <person name="Stukenbrock E.H."/>
        </authorList>
    </citation>
    <scope>NUCLEOTIDE SEQUENCE [LARGE SCALE GENOMIC DNA]</scope>
    <source>
        <strain evidence="11 12">Zb18110</strain>
    </source>
</reference>
<feature type="transmembrane region" description="Helical" evidence="9">
    <location>
        <begin position="659"/>
        <end position="681"/>
    </location>
</feature>
<dbReference type="GO" id="GO:0020037">
    <property type="term" value="F:heme binding"/>
    <property type="evidence" value="ECO:0007669"/>
    <property type="project" value="InterPro"/>
</dbReference>
<feature type="binding site" description="axial binding residue" evidence="7">
    <location>
        <position position="447"/>
    </location>
    <ligand>
        <name>heme</name>
        <dbReference type="ChEBI" id="CHEBI:30413"/>
    </ligand>
    <ligandPart>
        <name>Fe</name>
        <dbReference type="ChEBI" id="CHEBI:18248"/>
    </ligandPart>
</feature>
<dbReference type="FunFam" id="1.20.1250.20:FF:000196">
    <property type="entry name" value="MFS toxin efflux pump (AflT)"/>
    <property type="match status" value="1"/>
</dbReference>
<dbReference type="InterPro" id="IPR002401">
    <property type="entry name" value="Cyt_P450_E_grp-I"/>
</dbReference>
<dbReference type="GO" id="GO:0016705">
    <property type="term" value="F:oxidoreductase activity, acting on paired donors, with incorporation or reduction of molecular oxygen"/>
    <property type="evidence" value="ECO:0007669"/>
    <property type="project" value="InterPro"/>
</dbReference>
<dbReference type="InterPro" id="IPR001128">
    <property type="entry name" value="Cyt_P450"/>
</dbReference>
<keyword evidence="5 7" id="KW-0408">Iron</keyword>
<feature type="transmembrane region" description="Helical" evidence="9">
    <location>
        <begin position="630"/>
        <end position="652"/>
    </location>
</feature>
<dbReference type="InterPro" id="IPR011701">
    <property type="entry name" value="MFS"/>
</dbReference>
<gene>
    <name evidence="11" type="ORF">TI39_contig4104g00010</name>
</gene>
<sequence>MNTYSELKSLACSYLSLLNILLMIGTYLAVKIIYNVCFHPLRKYPGPKIYAASHLPWGYWYRKGVWHEKVLQLHKQYGHIIRVSPDELSFDIPEAWEEIYSRGNNKVENYRPEWFATSKQNFIIGANESDHKRMKAVMAPCFSHAALTEQEPVIKRHMDSFIRHLQEATDGGQKPVNLIRWINYLTFDIIGDLLFGEGFGCVEGDEEMRAWQDVLIVNLQLIHVLAVCQRVWVFWLAMSPRNLWHLVTKFAYFDGLIDARVKARDANEDHEKTDFLDVMRKGRKTAQMTPKELSANSFLLTFAGSESSANATASLVYRIATNSTLRDKILQELHDNFQHEDEISCAKAMALPYLSAVIEEGLRLHPVTPNALWRITPKQGNKVFGEWVPGNTVLSIHHRAMYYGEHNFKRAEEFIPKRWMPHSDAYSDFTDDRRDAFHPFSYGARMCPAKNLGTAEMSVIIARLLWAFDITIAEQSLRWREGLRGWALWEKRPFWIHLKSRAKHDSATTASPDPLQSDGERIAQDTEAQTTIKSWGMIILLALLSGGAFTVSLDDTIVATAIPRITDDFHSISDVAWYGSGYLITMGGLQLLFGKLYKLHVDRTIYTVSLCIFATGSTISATAPNSFALIFGRALAGTGAAGIVSGGIVILGHTVPLRLLPVYISITSGLTVVGTVAGPLFGGLLTDGLSWRWCFYINLPIVGTVLTLFVLLHRPKHGKSSQHTSSRSWKERAAMYDPLGNALFFSAVICCQIALEWADSHYPWRSAPVIALFVCSAAFLTMFVPLQVFMRENATIPGHIAKRPAIASSGVFMAFLCGAYFSVVYYLPLWFQGVKGSSPTHSAIMSIALLVTMVLSSLIAAGLMSKTGWYNPFALAAPVLASCGAGLLSTLEPNSGPGKYVGFQVLLGAGVGCAFHIPFVVVNATLQESDRSTGVGLMMCAELLGGALGISVAQKIFESRLVAFVGRLAPDVERSTILKTGATKLTSLVPEDQVAAVPKAYSDAVTSTFYLSSACAAASIIAASFIEWRNIKKSPDNETRNEGTELHTVTASGERDVTHEFEAILRASKRRDSSSSRNLSARQMPDGDQAGRVGILLNCPKDARRTMGLWPVVDLPSVLSRSEHYVGDRAADRQDVACISQDKELALALVQALWLNTHDPSMAAPARYHRGPMPSMSSIFTQMWPPKPGFTERDIPDLQGNIYIVTGGSSGVGREVVRILYGRNAKVYIGARSEERASQAIKYAQDSSPDSRGVLNFLHMDFADLKTVQSAVKSFEAREKQLHALFNNAGVQSADKHASRTVQGWELHFGVNCLAPFLLTHLLTPVMLRTAEADQDVRVVWVCSLSVEMLGEKSRGISSEYLEYYSKLSALERYGVSKAGSWLHGVEMARRFPQIISIPCNPGHLKSDLYREQNKCLQGALNMAVLYPPMYGALTELVAGTSTTVRGEDSGRWMIPWGRWGQIRPDLIDATRPESEGGNGHARQFWDWCFEQVAPYAG</sequence>
<dbReference type="PANTHER" id="PTHR23501">
    <property type="entry name" value="MAJOR FACILITATOR SUPERFAMILY"/>
    <property type="match status" value="1"/>
</dbReference>
<dbReference type="PROSITE" id="PS00086">
    <property type="entry name" value="CYTOCHROME_P450"/>
    <property type="match status" value="1"/>
</dbReference>
<evidence type="ECO:0000256" key="3">
    <source>
        <dbReference type="ARBA" id="ARBA00022723"/>
    </source>
</evidence>
<keyword evidence="4 9" id="KW-1133">Transmembrane helix</keyword>
<dbReference type="InterPro" id="IPR036259">
    <property type="entry name" value="MFS_trans_sf"/>
</dbReference>
<dbReference type="InterPro" id="IPR020846">
    <property type="entry name" value="MFS_dom"/>
</dbReference>
<feature type="transmembrane region" description="Helical" evidence="9">
    <location>
        <begin position="575"/>
        <end position="593"/>
    </location>
</feature>
<comment type="subcellular location">
    <subcellularLocation>
        <location evidence="1">Membrane</location>
        <topology evidence="1">Multi-pass membrane protein</topology>
    </subcellularLocation>
</comment>
<feature type="transmembrane region" description="Helical" evidence="9">
    <location>
        <begin position="934"/>
        <end position="957"/>
    </location>
</feature>
<keyword evidence="3 7" id="KW-0479">Metal-binding</keyword>
<dbReference type="PROSITE" id="PS50850">
    <property type="entry name" value="MFS"/>
    <property type="match status" value="1"/>
</dbReference>
<feature type="transmembrane region" description="Helical" evidence="9">
    <location>
        <begin position="767"/>
        <end position="789"/>
    </location>
</feature>
<feature type="transmembrane region" description="Helical" evidence="9">
    <location>
        <begin position="605"/>
        <end position="624"/>
    </location>
</feature>
<evidence type="ECO:0000256" key="7">
    <source>
        <dbReference type="PIRSR" id="PIRSR602401-1"/>
    </source>
</evidence>
<dbReference type="GO" id="GO:0004497">
    <property type="term" value="F:monooxygenase activity"/>
    <property type="evidence" value="ECO:0007669"/>
    <property type="project" value="InterPro"/>
</dbReference>
<name>A0A0F4GF01_9PEZI</name>
<dbReference type="CDD" id="cd17502">
    <property type="entry name" value="MFS_Azr1_MDR_like"/>
    <property type="match status" value="1"/>
</dbReference>
<dbReference type="SUPFAM" id="SSF48264">
    <property type="entry name" value="Cytochrome P450"/>
    <property type="match status" value="1"/>
</dbReference>
<evidence type="ECO:0000259" key="10">
    <source>
        <dbReference type="PROSITE" id="PS50850"/>
    </source>
</evidence>
<evidence type="ECO:0000256" key="5">
    <source>
        <dbReference type="ARBA" id="ARBA00023004"/>
    </source>
</evidence>
<comment type="cofactor">
    <cofactor evidence="7">
        <name>heme</name>
        <dbReference type="ChEBI" id="CHEBI:30413"/>
    </cofactor>
</comment>
<keyword evidence="12" id="KW-1185">Reference proteome</keyword>
<keyword evidence="6 9" id="KW-0472">Membrane</keyword>
<dbReference type="InterPro" id="IPR002347">
    <property type="entry name" value="SDR_fam"/>
</dbReference>
<dbReference type="OrthoDB" id="1470350at2759"/>
<dbReference type="Gene3D" id="1.20.1720.10">
    <property type="entry name" value="Multidrug resistance protein D"/>
    <property type="match status" value="1"/>
</dbReference>
<evidence type="ECO:0000256" key="1">
    <source>
        <dbReference type="ARBA" id="ARBA00004141"/>
    </source>
</evidence>
<evidence type="ECO:0000256" key="9">
    <source>
        <dbReference type="SAM" id="Phobius"/>
    </source>
</evidence>
<feature type="transmembrane region" description="Helical" evidence="9">
    <location>
        <begin position="733"/>
        <end position="755"/>
    </location>
</feature>
<feature type="transmembrane region" description="Helical" evidence="9">
    <location>
        <begin position="810"/>
        <end position="831"/>
    </location>
</feature>
<dbReference type="Pfam" id="PF07690">
    <property type="entry name" value="MFS_1"/>
    <property type="match status" value="1"/>
</dbReference>